<dbReference type="AlphaFoldDB" id="A0AAN6S2M5"/>
<evidence type="ECO:0000256" key="2">
    <source>
        <dbReference type="ARBA" id="ARBA00022692"/>
    </source>
</evidence>
<dbReference type="InterPro" id="IPR011701">
    <property type="entry name" value="MFS"/>
</dbReference>
<gene>
    <name evidence="7" type="ORF">QBC46DRAFT_390818</name>
</gene>
<dbReference type="Gene3D" id="1.20.1250.20">
    <property type="entry name" value="MFS general substrate transporter like domains"/>
    <property type="match status" value="2"/>
</dbReference>
<feature type="transmembrane region" description="Helical" evidence="6">
    <location>
        <begin position="43"/>
        <end position="66"/>
    </location>
</feature>
<accession>A0AAN6S2M5</accession>
<dbReference type="Pfam" id="PF07690">
    <property type="entry name" value="MFS_1"/>
    <property type="match status" value="1"/>
</dbReference>
<evidence type="ECO:0000256" key="3">
    <source>
        <dbReference type="ARBA" id="ARBA00022989"/>
    </source>
</evidence>
<dbReference type="Proteomes" id="UP001303473">
    <property type="component" value="Unassembled WGS sequence"/>
</dbReference>
<keyword evidence="3 6" id="KW-1133">Transmembrane helix</keyword>
<organism evidence="7 8">
    <name type="scientific">Diplogelasinospora grovesii</name>
    <dbReference type="NCBI Taxonomy" id="303347"/>
    <lineage>
        <taxon>Eukaryota</taxon>
        <taxon>Fungi</taxon>
        <taxon>Dikarya</taxon>
        <taxon>Ascomycota</taxon>
        <taxon>Pezizomycotina</taxon>
        <taxon>Sordariomycetes</taxon>
        <taxon>Sordariomycetidae</taxon>
        <taxon>Sordariales</taxon>
        <taxon>Diplogelasinosporaceae</taxon>
        <taxon>Diplogelasinospora</taxon>
    </lineage>
</organism>
<feature type="transmembrane region" description="Helical" evidence="6">
    <location>
        <begin position="163"/>
        <end position="183"/>
    </location>
</feature>
<keyword evidence="4 6" id="KW-0472">Membrane</keyword>
<feature type="region of interest" description="Disordered" evidence="5">
    <location>
        <begin position="1"/>
        <end position="22"/>
    </location>
</feature>
<feature type="region of interest" description="Disordered" evidence="5">
    <location>
        <begin position="541"/>
        <end position="561"/>
    </location>
</feature>
<dbReference type="PANTHER" id="PTHR23507:SF13">
    <property type="entry name" value="MFS GENERAL SUBSTRATE TRANSPORTER"/>
    <property type="match status" value="1"/>
</dbReference>
<evidence type="ECO:0000313" key="8">
    <source>
        <dbReference type="Proteomes" id="UP001303473"/>
    </source>
</evidence>
<feature type="transmembrane region" description="Helical" evidence="6">
    <location>
        <begin position="100"/>
        <end position="122"/>
    </location>
</feature>
<dbReference type="EMBL" id="MU853835">
    <property type="protein sequence ID" value="KAK3938195.1"/>
    <property type="molecule type" value="Genomic_DNA"/>
</dbReference>
<dbReference type="GO" id="GO:0016020">
    <property type="term" value="C:membrane"/>
    <property type="evidence" value="ECO:0007669"/>
    <property type="project" value="UniProtKB-SubCell"/>
</dbReference>
<feature type="transmembrane region" description="Helical" evidence="6">
    <location>
        <begin position="488"/>
        <end position="506"/>
    </location>
</feature>
<evidence type="ECO:0000313" key="7">
    <source>
        <dbReference type="EMBL" id="KAK3938195.1"/>
    </source>
</evidence>
<proteinExistence type="predicted"/>
<comment type="subcellular location">
    <subcellularLocation>
        <location evidence="1">Membrane</location>
        <topology evidence="1">Multi-pass membrane protein</topology>
    </subcellularLocation>
</comment>
<dbReference type="SUPFAM" id="SSF103473">
    <property type="entry name" value="MFS general substrate transporter"/>
    <property type="match status" value="2"/>
</dbReference>
<comment type="caution">
    <text evidence="7">The sequence shown here is derived from an EMBL/GenBank/DDBJ whole genome shotgun (WGS) entry which is preliminary data.</text>
</comment>
<feature type="compositionally biased region" description="Basic and acidic residues" evidence="5">
    <location>
        <begin position="542"/>
        <end position="552"/>
    </location>
</feature>
<protein>
    <submittedName>
        <fullName evidence="7">Major facilitator superfamily domain-containing protein</fullName>
    </submittedName>
</protein>
<name>A0AAN6S2M5_9PEZI</name>
<reference evidence="8" key="1">
    <citation type="journal article" date="2023" name="Mol. Phylogenet. Evol.">
        <title>Genome-scale phylogeny and comparative genomics of the fungal order Sordariales.</title>
        <authorList>
            <person name="Hensen N."/>
            <person name="Bonometti L."/>
            <person name="Westerberg I."/>
            <person name="Brannstrom I.O."/>
            <person name="Guillou S."/>
            <person name="Cros-Aarteil S."/>
            <person name="Calhoun S."/>
            <person name="Haridas S."/>
            <person name="Kuo A."/>
            <person name="Mondo S."/>
            <person name="Pangilinan J."/>
            <person name="Riley R."/>
            <person name="LaButti K."/>
            <person name="Andreopoulos B."/>
            <person name="Lipzen A."/>
            <person name="Chen C."/>
            <person name="Yan M."/>
            <person name="Daum C."/>
            <person name="Ng V."/>
            <person name="Clum A."/>
            <person name="Steindorff A."/>
            <person name="Ohm R.A."/>
            <person name="Martin F."/>
            <person name="Silar P."/>
            <person name="Natvig D.O."/>
            <person name="Lalanne C."/>
            <person name="Gautier V."/>
            <person name="Ament-Velasquez S.L."/>
            <person name="Kruys A."/>
            <person name="Hutchinson M.I."/>
            <person name="Powell A.J."/>
            <person name="Barry K."/>
            <person name="Miller A.N."/>
            <person name="Grigoriev I.V."/>
            <person name="Debuchy R."/>
            <person name="Gladieux P."/>
            <person name="Hiltunen Thoren M."/>
            <person name="Johannesson H."/>
        </authorList>
    </citation>
    <scope>NUCLEOTIDE SEQUENCE [LARGE SCALE GENOMIC DNA]</scope>
    <source>
        <strain evidence="8">CBS 340.73</strain>
    </source>
</reference>
<keyword evidence="8" id="KW-1185">Reference proteome</keyword>
<dbReference type="GO" id="GO:0022857">
    <property type="term" value="F:transmembrane transporter activity"/>
    <property type="evidence" value="ECO:0007669"/>
    <property type="project" value="InterPro"/>
</dbReference>
<feature type="transmembrane region" description="Helical" evidence="6">
    <location>
        <begin position="229"/>
        <end position="248"/>
    </location>
</feature>
<feature type="transmembrane region" description="Helical" evidence="6">
    <location>
        <begin position="446"/>
        <end position="467"/>
    </location>
</feature>
<feature type="transmembrane region" description="Helical" evidence="6">
    <location>
        <begin position="195"/>
        <end position="217"/>
    </location>
</feature>
<feature type="compositionally biased region" description="Polar residues" evidence="5">
    <location>
        <begin position="1"/>
        <end position="18"/>
    </location>
</feature>
<dbReference type="PANTHER" id="PTHR23507">
    <property type="entry name" value="ZGC:174356"/>
    <property type="match status" value="1"/>
</dbReference>
<feature type="transmembrane region" description="Helical" evidence="6">
    <location>
        <begin position="329"/>
        <end position="347"/>
    </location>
</feature>
<feature type="region of interest" description="Disordered" evidence="5">
    <location>
        <begin position="362"/>
        <end position="382"/>
    </location>
</feature>
<evidence type="ECO:0000256" key="6">
    <source>
        <dbReference type="SAM" id="Phobius"/>
    </source>
</evidence>
<feature type="transmembrane region" description="Helical" evidence="6">
    <location>
        <begin position="292"/>
        <end position="317"/>
    </location>
</feature>
<sequence length="561" mass="60689">MSASDENTPLLQQNNNNGKGHDVTPKVSLASRLWRAINVENRILFAGFLITLSFSFTQVPIFYVFYLMECDVYYSKHPPFEGSGDRCSRNEIAAGTATEFSILGMSTTFCGTLNLFVAGWTVKRFGPRLALMVQTFVPAIRVATQILGVVAGGQTGINIFQCTQLITIIGGPAGYILVVNIIAGELVEPVRRTAVFGMLQGCLMLGQGIGYLTGGMIGDAWGIQRPFEVAFFSFLLSTVYVRAALPYISPDTVSGGKKPQATGISSFFAPLRVLAPQRVLLPSGMTRKHYGVLFLCSGVFLGVLATGYAPLLIQMYATAVFHFNQGDNGWLMSGFAFMRALFLILLFPRIIDKGRKWYLSSGRTNQSQSQQDDEQDEVGSIMSEPPTYPENMLVPVGSHAEEEPVVSKPASEDEGSAFDLYFLRWSLVADGVLTMCAAFATQKWHIYLAAFMLPFASGTAPAAKGVMTEMCPSSQRADALNALTLVENIARLATQGLFGFVFAALAEVGKPYLTFFCNAAIALVAAGVLLLSHFPPSGSKLIESDSGDHAENGADSDEDRS</sequence>
<keyword evidence="2 6" id="KW-0812">Transmembrane</keyword>
<feature type="transmembrane region" description="Helical" evidence="6">
    <location>
        <begin position="129"/>
        <end position="151"/>
    </location>
</feature>
<evidence type="ECO:0000256" key="4">
    <source>
        <dbReference type="ARBA" id="ARBA00023136"/>
    </source>
</evidence>
<feature type="transmembrane region" description="Helical" evidence="6">
    <location>
        <begin position="512"/>
        <end position="531"/>
    </location>
</feature>
<dbReference type="InterPro" id="IPR036259">
    <property type="entry name" value="MFS_trans_sf"/>
</dbReference>
<evidence type="ECO:0000256" key="5">
    <source>
        <dbReference type="SAM" id="MobiDB-lite"/>
    </source>
</evidence>
<evidence type="ECO:0000256" key="1">
    <source>
        <dbReference type="ARBA" id="ARBA00004141"/>
    </source>
</evidence>